<dbReference type="RefSeq" id="WP_013926204.1">
    <property type="nucleotide sequence ID" value="NC_015703.1"/>
</dbReference>
<dbReference type="KEGG" id="rsi:Runsl_5058"/>
<dbReference type="KEGG" id="rsi:Runsl_2993"/>
<dbReference type="Proteomes" id="UP000000493">
    <property type="component" value="Chromosome"/>
</dbReference>
<evidence type="ECO:0000313" key="3">
    <source>
        <dbReference type="EMBL" id="AEI51366.1"/>
    </source>
</evidence>
<evidence type="ECO:0000313" key="2">
    <source>
        <dbReference type="EMBL" id="AEI49381.1"/>
    </source>
</evidence>
<dbReference type="EMBL" id="CP002859">
    <property type="protein sequence ID" value="AEI46879.1"/>
    <property type="molecule type" value="Genomic_DNA"/>
</dbReference>
<dbReference type="KEGG" id="rsi:Runsl_0430"/>
<dbReference type="AlphaFoldDB" id="A0A7U3ZQ74"/>
<keyword evidence="4" id="KW-1185">Reference proteome</keyword>
<organism evidence="3 4">
    <name type="scientific">Runella slithyformis (strain ATCC 29530 / DSM 19594 / LMG 11500 / NCIMB 11436 / LSU 4)</name>
    <dbReference type="NCBI Taxonomy" id="761193"/>
    <lineage>
        <taxon>Bacteria</taxon>
        <taxon>Pseudomonadati</taxon>
        <taxon>Bacteroidota</taxon>
        <taxon>Cytophagia</taxon>
        <taxon>Cytophagales</taxon>
        <taxon>Spirosomataceae</taxon>
        <taxon>Runella</taxon>
    </lineage>
</organism>
<proteinExistence type="predicted"/>
<reference evidence="3 4" key="2">
    <citation type="journal article" date="2012" name="Stand. Genomic Sci.">
        <title>Complete genome sequence of the aquatic bacterium Runella slithyformis type strain (LSU 4(T)).</title>
        <authorList>
            <person name="Copeland A."/>
            <person name="Zhang X."/>
            <person name="Misra M."/>
            <person name="Lapidus A."/>
            <person name="Nolan M."/>
            <person name="Lucas S."/>
            <person name="Deshpande S."/>
            <person name="Cheng J.F."/>
            <person name="Tapia R."/>
            <person name="Goodwin L.A."/>
            <person name="Pitluck S."/>
            <person name="Liolios K."/>
            <person name="Pagani I."/>
            <person name="Ivanova N."/>
            <person name="Mikhailova N."/>
            <person name="Pati A."/>
            <person name="Chen A."/>
            <person name="Palaniappan K."/>
            <person name="Land M."/>
            <person name="Hauser L."/>
            <person name="Pan C."/>
            <person name="Jeffries C.D."/>
            <person name="Detter J.C."/>
            <person name="Brambilla E.M."/>
            <person name="Rohde M."/>
            <person name="Djao O.D."/>
            <person name="Goker M."/>
            <person name="Sikorski J."/>
            <person name="Tindall B.J."/>
            <person name="Woyke T."/>
            <person name="Bristow J."/>
            <person name="Eisen J.A."/>
            <person name="Markowitz V."/>
            <person name="Hugenholtz P."/>
            <person name="Kyrpides N.C."/>
            <person name="Klenk H.P."/>
            <person name="Mavromatis K."/>
        </authorList>
    </citation>
    <scope>NUCLEOTIDE SEQUENCE [LARGE SCALE GENOMIC DNA]</scope>
    <source>
        <strain evidence="4">ATCC 29530 / DSM 19594 / LMG 11500 / NCIMB 11436 / LSU 4</strain>
        <strain evidence="3">DSM 19594</strain>
    </source>
</reference>
<evidence type="ECO:0000313" key="4">
    <source>
        <dbReference type="Proteomes" id="UP000000493"/>
    </source>
</evidence>
<dbReference type="EMBL" id="CP002859">
    <property type="protein sequence ID" value="AEI49381.1"/>
    <property type="molecule type" value="Genomic_DNA"/>
</dbReference>
<accession>A0A7U3ZQ74</accession>
<sequence length="68" mass="8131">MSKEELLELVSKEYDAIRSLNDHDHFFDHEEGFVKIWDNLGSKVMERNIDKVPKNHQKKTFTRPDTDK</sequence>
<name>A0A7U3ZQ74_RUNSL</name>
<gene>
    <name evidence="1" type="ordered locus">Runsl_0430</name>
    <name evidence="2" type="ordered locus">Runsl_2993</name>
    <name evidence="3" type="ordered locus">Runsl_5058</name>
</gene>
<protein>
    <submittedName>
        <fullName evidence="3">Uncharacterized protein</fullName>
    </submittedName>
</protein>
<dbReference type="EMBL" id="CP002859">
    <property type="protein sequence ID" value="AEI51366.1"/>
    <property type="molecule type" value="Genomic_DNA"/>
</dbReference>
<evidence type="ECO:0000313" key="1">
    <source>
        <dbReference type="EMBL" id="AEI46879.1"/>
    </source>
</evidence>
<reference evidence="4" key="1">
    <citation type="submission" date="2011-06" db="EMBL/GenBank/DDBJ databases">
        <title>The complete genome of chromosome of Runella slithyformis DSM 19594.</title>
        <authorList>
            <consortium name="US DOE Joint Genome Institute (JGI-PGF)"/>
            <person name="Lucas S."/>
            <person name="Han J."/>
            <person name="Lapidus A."/>
            <person name="Bruce D."/>
            <person name="Goodwin L."/>
            <person name="Pitluck S."/>
            <person name="Peters L."/>
            <person name="Kyrpides N."/>
            <person name="Mavromatis K."/>
            <person name="Ivanova N."/>
            <person name="Ovchinnikova G."/>
            <person name="Zhang X."/>
            <person name="Misra M."/>
            <person name="Detter J.C."/>
            <person name="Tapia R."/>
            <person name="Han C."/>
            <person name="Land M."/>
            <person name="Hauser L."/>
            <person name="Markowitz V."/>
            <person name="Cheng J.-F."/>
            <person name="Hugenholtz P."/>
            <person name="Woyke T."/>
            <person name="Wu D."/>
            <person name="Tindall B."/>
            <person name="Faehrich R."/>
            <person name="Brambilla E."/>
            <person name="Klenk H.-P."/>
            <person name="Eisen J.A."/>
        </authorList>
    </citation>
    <scope>NUCLEOTIDE SEQUENCE [LARGE SCALE GENOMIC DNA]</scope>
    <source>
        <strain evidence="4">ATCC 29530 / DSM 19594 / LMG 11500 / NCIMB 11436 / LSU 4</strain>
    </source>
</reference>